<dbReference type="Pfam" id="PF05188">
    <property type="entry name" value="MutS_II"/>
    <property type="match status" value="1"/>
</dbReference>
<dbReference type="EMBL" id="JBHSKX010000002">
    <property type="protein sequence ID" value="MFC5368416.1"/>
    <property type="molecule type" value="Genomic_DNA"/>
</dbReference>
<proteinExistence type="inferred from homology"/>
<dbReference type="GO" id="GO:0003684">
    <property type="term" value="F:damaged DNA binding"/>
    <property type="evidence" value="ECO:0007669"/>
    <property type="project" value="UniProtKB-UniRule"/>
</dbReference>
<dbReference type="Gene3D" id="3.40.50.300">
    <property type="entry name" value="P-loop containing nucleotide triphosphate hydrolases"/>
    <property type="match status" value="1"/>
</dbReference>
<dbReference type="SMART" id="SM00533">
    <property type="entry name" value="MUTSd"/>
    <property type="match status" value="1"/>
</dbReference>
<evidence type="ECO:0000256" key="1">
    <source>
        <dbReference type="ARBA" id="ARBA00006271"/>
    </source>
</evidence>
<dbReference type="PANTHER" id="PTHR11361:SF34">
    <property type="entry name" value="DNA MISMATCH REPAIR PROTEIN MSH1, MITOCHONDRIAL"/>
    <property type="match status" value="1"/>
</dbReference>
<organism evidence="13 14">
    <name type="scientific">Salinirubrum litoreum</name>
    <dbReference type="NCBI Taxonomy" id="1126234"/>
    <lineage>
        <taxon>Archaea</taxon>
        <taxon>Methanobacteriati</taxon>
        <taxon>Methanobacteriota</taxon>
        <taxon>Stenosarchaea group</taxon>
        <taxon>Halobacteria</taxon>
        <taxon>Halobacteriales</taxon>
        <taxon>Haloferacaceae</taxon>
        <taxon>Salinirubrum</taxon>
    </lineage>
</organism>
<keyword evidence="3 7" id="KW-0227">DNA damage</keyword>
<dbReference type="SMART" id="SM00534">
    <property type="entry name" value="MUTSac"/>
    <property type="match status" value="1"/>
</dbReference>
<dbReference type="Pfam" id="PF05192">
    <property type="entry name" value="MutS_III"/>
    <property type="match status" value="1"/>
</dbReference>
<dbReference type="SUPFAM" id="SSF48334">
    <property type="entry name" value="DNA repair protein MutS, domain III"/>
    <property type="match status" value="1"/>
</dbReference>
<dbReference type="InterPro" id="IPR045076">
    <property type="entry name" value="MutS"/>
</dbReference>
<dbReference type="SUPFAM" id="SSF52540">
    <property type="entry name" value="P-loop containing nucleoside triphosphate hydrolases"/>
    <property type="match status" value="1"/>
</dbReference>
<comment type="similarity">
    <text evidence="1 7 9">Belongs to the DNA mismatch repair MutS family.</text>
</comment>
<dbReference type="InterPro" id="IPR000432">
    <property type="entry name" value="DNA_mismatch_repair_MutS_C"/>
</dbReference>
<dbReference type="GO" id="GO:0006298">
    <property type="term" value="P:mismatch repair"/>
    <property type="evidence" value="ECO:0007669"/>
    <property type="project" value="UniProtKB-UniRule"/>
</dbReference>
<evidence type="ECO:0000259" key="12">
    <source>
        <dbReference type="PROSITE" id="PS00486"/>
    </source>
</evidence>
<protein>
    <recommendedName>
        <fullName evidence="7 8">DNA mismatch repair protein MutS</fullName>
    </recommendedName>
</protein>
<evidence type="ECO:0000256" key="5">
    <source>
        <dbReference type="ARBA" id="ARBA00023125"/>
    </source>
</evidence>
<dbReference type="NCBIfam" id="NF003810">
    <property type="entry name" value="PRK05399.1"/>
    <property type="match status" value="1"/>
</dbReference>
<feature type="compositionally biased region" description="Low complexity" evidence="11">
    <location>
        <begin position="844"/>
        <end position="865"/>
    </location>
</feature>
<dbReference type="InterPro" id="IPR027417">
    <property type="entry name" value="P-loop_NTPase"/>
</dbReference>
<evidence type="ECO:0000256" key="9">
    <source>
        <dbReference type="RuleBase" id="RU003756"/>
    </source>
</evidence>
<dbReference type="NCBIfam" id="TIGR01070">
    <property type="entry name" value="mutS1"/>
    <property type="match status" value="1"/>
</dbReference>
<feature type="region of interest" description="Disordered" evidence="11">
    <location>
        <begin position="408"/>
        <end position="432"/>
    </location>
</feature>
<dbReference type="InterPro" id="IPR007861">
    <property type="entry name" value="DNA_mismatch_repair_MutS_clamp"/>
</dbReference>
<dbReference type="HAMAP" id="MF_00096">
    <property type="entry name" value="MutS"/>
    <property type="match status" value="1"/>
</dbReference>
<dbReference type="Gene3D" id="3.40.1170.10">
    <property type="entry name" value="DNA repair protein MutS, domain I"/>
    <property type="match status" value="1"/>
</dbReference>
<dbReference type="Proteomes" id="UP001596201">
    <property type="component" value="Unassembled WGS sequence"/>
</dbReference>
<accession>A0ABD5RF19</accession>
<dbReference type="InterPro" id="IPR036678">
    <property type="entry name" value="MutS_con_dom_sf"/>
</dbReference>
<dbReference type="InterPro" id="IPR007860">
    <property type="entry name" value="DNA_mmatch_repair_MutS_con_dom"/>
</dbReference>
<dbReference type="PIRSF" id="PIRSF037677">
    <property type="entry name" value="DNA_mis_repair_Msh6"/>
    <property type="match status" value="1"/>
</dbReference>
<dbReference type="PANTHER" id="PTHR11361">
    <property type="entry name" value="DNA MISMATCH REPAIR PROTEIN MUTS FAMILY MEMBER"/>
    <property type="match status" value="1"/>
</dbReference>
<evidence type="ECO:0000256" key="7">
    <source>
        <dbReference type="HAMAP-Rule" id="MF_00096"/>
    </source>
</evidence>
<reference evidence="13 14" key="1">
    <citation type="journal article" date="2019" name="Int. J. Syst. Evol. Microbiol.">
        <title>The Global Catalogue of Microorganisms (GCM) 10K type strain sequencing project: providing services to taxonomists for standard genome sequencing and annotation.</title>
        <authorList>
            <consortium name="The Broad Institute Genomics Platform"/>
            <consortium name="The Broad Institute Genome Sequencing Center for Infectious Disease"/>
            <person name="Wu L."/>
            <person name="Ma J."/>
        </authorList>
    </citation>
    <scope>NUCLEOTIDE SEQUENCE [LARGE SCALE GENOMIC DNA]</scope>
    <source>
        <strain evidence="13 14">CGMCC 1.12237</strain>
    </source>
</reference>
<keyword evidence="10" id="KW-0175">Coiled coil</keyword>
<dbReference type="InterPro" id="IPR017261">
    <property type="entry name" value="DNA_mismatch_repair_MutS/MSH"/>
</dbReference>
<evidence type="ECO:0000256" key="3">
    <source>
        <dbReference type="ARBA" id="ARBA00022763"/>
    </source>
</evidence>
<dbReference type="InterPro" id="IPR036187">
    <property type="entry name" value="DNA_mismatch_repair_MutS_sf"/>
</dbReference>
<sequence length="902" mass="97744">MTATGIVGEFLSLKEETDADLLTMQCGDFYEFFAEDAETVGRELDLKVSQKSSHGSSYPMAGVPVDDLTPYLKALVERGYRVAVADQYETDDGHARRISRVVTPGTLLETTDAEAQYLAGVVRAGPEESPTSDPADAEYGLAFADVTTGRFLVTAVESTADAHAELYRFGPVELVPGPAVRNDERFLSRVREDLDATLSLADPDAFAPGRARHTVREQFGAGALESVGVDSDRAVQAAGAVLAYVAETGAGVRESMTRLEAYHAGDHVELDATTQRNLELTETMQGGRSGSLLDTLDHTVTSPGGRLLREWVTRPRRDRDELDRRLDAVEALASAALARERVRDTLDGGYDLERLASRAVSGSADAHALLSVRDTLALLPAVADAIEGTELADSPLAEVIRRPDRETAASLHDELADTLAEDPPKTVTQGGLFRKGYDDELDAIIDDHEAAREWLDTLADREKREHGLSHVTVDRNKTDGYYVQVGKSVADQVPEHYREIKTLKNSKRFVTEELEEREREILRLEEARGDLEYDLFGDLRERVADHAELLQDVGRTLAEIDALASLATHAASQNWVRPELTDPGPLDVTAGRHPVVETTTDFVPNDLRMDRQRGFLIVTGPNMSGKSTYMRQSALIVLLAQIGSFVPADAATVGLVDGIYTRVGALDELAQGRSTFMVEMQELSNILHSATEESLVILDEVGRGTATYDGISIAWAATEYLHNHVRAKTLFATHYHELTGLAEHLDRVHNVHVAADERDGDVTFLRTVEDGATDRSYGIHVADLAGVPGPVVSRARTVLDRLRDEKAVEAKGGGSGEPVQAVFDLSSGQFAGAESDGGQVTEVGGSDAESGGGSDDAPADGPALDPETERVLAELRGTDVNETPPVELMAKVQAWQEELDAE</sequence>
<dbReference type="Pfam" id="PF01624">
    <property type="entry name" value="MutS_I"/>
    <property type="match status" value="1"/>
</dbReference>
<dbReference type="Pfam" id="PF05190">
    <property type="entry name" value="MutS_IV"/>
    <property type="match status" value="1"/>
</dbReference>
<evidence type="ECO:0000256" key="2">
    <source>
        <dbReference type="ARBA" id="ARBA00022741"/>
    </source>
</evidence>
<comment type="function">
    <text evidence="7">This protein is involved in the repair of mismatches in DNA. It is possible that it carries out the mismatch recognition step. This protein has a weak ATPase activity.</text>
</comment>
<dbReference type="InterPro" id="IPR007696">
    <property type="entry name" value="DNA_mismatch_repair_MutS_core"/>
</dbReference>
<feature type="domain" description="DNA mismatch repair proteins mutS family" evidence="12">
    <location>
        <begin position="694"/>
        <end position="710"/>
    </location>
</feature>
<dbReference type="SUPFAM" id="SSF53150">
    <property type="entry name" value="DNA repair protein MutS, domain II"/>
    <property type="match status" value="1"/>
</dbReference>
<gene>
    <name evidence="7 13" type="primary">mutS</name>
    <name evidence="13" type="ORF">ACFPJ5_15915</name>
</gene>
<dbReference type="Gene3D" id="3.30.420.110">
    <property type="entry name" value="MutS, connector domain"/>
    <property type="match status" value="1"/>
</dbReference>
<dbReference type="AlphaFoldDB" id="A0ABD5RF19"/>
<dbReference type="PROSITE" id="PS00486">
    <property type="entry name" value="DNA_MISMATCH_REPAIR_2"/>
    <property type="match status" value="1"/>
</dbReference>
<feature type="region of interest" description="Disordered" evidence="11">
    <location>
        <begin position="830"/>
        <end position="870"/>
    </location>
</feature>
<dbReference type="InterPro" id="IPR007695">
    <property type="entry name" value="DNA_mismatch_repair_MutS-lik_N"/>
</dbReference>
<dbReference type="SUPFAM" id="SSF55271">
    <property type="entry name" value="DNA repair protein MutS, domain I"/>
    <property type="match status" value="1"/>
</dbReference>
<dbReference type="InterPro" id="IPR016151">
    <property type="entry name" value="DNA_mismatch_repair_MutS_N"/>
</dbReference>
<name>A0ABD5RF19_9EURY</name>
<dbReference type="Gene3D" id="1.10.1420.10">
    <property type="match status" value="2"/>
</dbReference>
<evidence type="ECO:0000256" key="11">
    <source>
        <dbReference type="SAM" id="MobiDB-lite"/>
    </source>
</evidence>
<dbReference type="RefSeq" id="WP_227230692.1">
    <property type="nucleotide sequence ID" value="NZ_JAJCVJ010000002.1"/>
</dbReference>
<dbReference type="InterPro" id="IPR005748">
    <property type="entry name" value="DNA_mismatch_repair_MutS"/>
</dbReference>
<feature type="binding site" evidence="7">
    <location>
        <begin position="620"/>
        <end position="627"/>
    </location>
    <ligand>
        <name>ATP</name>
        <dbReference type="ChEBI" id="CHEBI:30616"/>
    </ligand>
</feature>
<keyword evidence="14" id="KW-1185">Reference proteome</keyword>
<evidence type="ECO:0000256" key="10">
    <source>
        <dbReference type="SAM" id="Coils"/>
    </source>
</evidence>
<keyword evidence="2 7" id="KW-0547">Nucleotide-binding</keyword>
<evidence type="ECO:0000313" key="14">
    <source>
        <dbReference type="Proteomes" id="UP001596201"/>
    </source>
</evidence>
<comment type="caution">
    <text evidence="13">The sequence shown here is derived from an EMBL/GenBank/DDBJ whole genome shotgun (WGS) entry which is preliminary data.</text>
</comment>
<evidence type="ECO:0000256" key="6">
    <source>
        <dbReference type="ARBA" id="ARBA00023204"/>
    </source>
</evidence>
<keyword evidence="4 7" id="KW-0067">ATP-binding</keyword>
<evidence type="ECO:0000256" key="8">
    <source>
        <dbReference type="NCBIfam" id="TIGR01070"/>
    </source>
</evidence>
<dbReference type="Pfam" id="PF00488">
    <property type="entry name" value="MutS_V"/>
    <property type="match status" value="1"/>
</dbReference>
<dbReference type="CDD" id="cd03284">
    <property type="entry name" value="ABC_MutS1"/>
    <property type="match status" value="1"/>
</dbReference>
<dbReference type="GO" id="GO:0005524">
    <property type="term" value="F:ATP binding"/>
    <property type="evidence" value="ECO:0007669"/>
    <property type="project" value="UniProtKB-UniRule"/>
</dbReference>
<dbReference type="FunFam" id="3.40.50.300:FF:000870">
    <property type="entry name" value="MutS protein homolog 4"/>
    <property type="match status" value="1"/>
</dbReference>
<feature type="coiled-coil region" evidence="10">
    <location>
        <begin position="500"/>
        <end position="534"/>
    </location>
</feature>
<evidence type="ECO:0000313" key="13">
    <source>
        <dbReference type="EMBL" id="MFC5368416.1"/>
    </source>
</evidence>
<evidence type="ECO:0000256" key="4">
    <source>
        <dbReference type="ARBA" id="ARBA00022840"/>
    </source>
</evidence>
<keyword evidence="6 7" id="KW-0234">DNA repair</keyword>
<keyword evidence="5 7" id="KW-0238">DNA-binding</keyword>